<reference evidence="2 3" key="1">
    <citation type="journal article" date="2019" name="Int. J. Syst. Evol. Microbiol.">
        <title>The Global Catalogue of Microorganisms (GCM) 10K type strain sequencing project: providing services to taxonomists for standard genome sequencing and annotation.</title>
        <authorList>
            <consortium name="The Broad Institute Genomics Platform"/>
            <consortium name="The Broad Institute Genome Sequencing Center for Infectious Disease"/>
            <person name="Wu L."/>
            <person name="Ma J."/>
        </authorList>
    </citation>
    <scope>NUCLEOTIDE SEQUENCE [LARGE SCALE GENOMIC DNA]</scope>
    <source>
        <strain evidence="2 3">JCM 5052</strain>
    </source>
</reference>
<proteinExistence type="predicted"/>
<evidence type="ECO:0000313" key="2">
    <source>
        <dbReference type="EMBL" id="GAA0521872.1"/>
    </source>
</evidence>
<protein>
    <submittedName>
        <fullName evidence="2">Uncharacterized protein</fullName>
    </submittedName>
</protein>
<dbReference type="Proteomes" id="UP001501576">
    <property type="component" value="Unassembled WGS sequence"/>
</dbReference>
<keyword evidence="3" id="KW-1185">Reference proteome</keyword>
<organism evidence="2 3">
    <name type="scientific">Streptomyces mordarskii</name>
    <dbReference type="NCBI Taxonomy" id="1226758"/>
    <lineage>
        <taxon>Bacteria</taxon>
        <taxon>Bacillati</taxon>
        <taxon>Actinomycetota</taxon>
        <taxon>Actinomycetes</taxon>
        <taxon>Kitasatosporales</taxon>
        <taxon>Streptomycetaceae</taxon>
        <taxon>Streptomyces</taxon>
    </lineage>
</organism>
<accession>A0ABN1CM11</accession>
<dbReference type="EMBL" id="BAAABZ010000014">
    <property type="protein sequence ID" value="GAA0521872.1"/>
    <property type="molecule type" value="Genomic_DNA"/>
</dbReference>
<evidence type="ECO:0000313" key="3">
    <source>
        <dbReference type="Proteomes" id="UP001501576"/>
    </source>
</evidence>
<gene>
    <name evidence="2" type="ORF">GCM10010390_25110</name>
</gene>
<name>A0ABN1CM11_9ACTN</name>
<feature type="region of interest" description="Disordered" evidence="1">
    <location>
        <begin position="17"/>
        <end position="43"/>
    </location>
</feature>
<sequence>MWSALFDPWDVLHLIKSGRTEDEAAPPPRGRPARRPDRLVRPQPLIWARQPHDPRIHARLALT</sequence>
<comment type="caution">
    <text evidence="2">The sequence shown here is derived from an EMBL/GenBank/DDBJ whole genome shotgun (WGS) entry which is preliminary data.</text>
</comment>
<evidence type="ECO:0000256" key="1">
    <source>
        <dbReference type="SAM" id="MobiDB-lite"/>
    </source>
</evidence>